<dbReference type="InterPro" id="IPR014718">
    <property type="entry name" value="GH-type_carb-bd"/>
</dbReference>
<dbReference type="SUPFAM" id="SSF74650">
    <property type="entry name" value="Galactose mutarotase-like"/>
    <property type="match status" value="1"/>
</dbReference>
<proteinExistence type="predicted"/>
<sequence>MTTTFNMPEDRGHLISASTSACGEILFMSSIPDMALGSSIRGGVPIIAPWFGKLMGHKELQHGWARRQKWEVLETSGGLDARMSHDDWDLRLAVQSTPRGFAMMLKCRNASSVCRKLQLAFHPYFYVSNVLDATVTAPGETFTTDGGLLEEFRLSAPTPLLIDDGQRLITVKGQGTDHFIVWNPGEKLASEMSDMGTGEWRNFVCVEPALLGEDSEGVSVAPWDWVQIGMTVQVEAISR</sequence>
<organism evidence="1 2">
    <name type="scientific">Corynebacterium pseudotuberculosis 258</name>
    <dbReference type="NCBI Taxonomy" id="1168865"/>
    <lineage>
        <taxon>Bacteria</taxon>
        <taxon>Bacillati</taxon>
        <taxon>Actinomycetota</taxon>
        <taxon>Actinomycetes</taxon>
        <taxon>Mycobacteriales</taxon>
        <taxon>Corynebacteriaceae</taxon>
        <taxon>Corynebacterium</taxon>
    </lineage>
</organism>
<dbReference type="EMBL" id="CP003540">
    <property type="protein sequence ID" value="AFK17706.1"/>
    <property type="molecule type" value="Genomic_DNA"/>
</dbReference>
<dbReference type="GO" id="GO:0030246">
    <property type="term" value="F:carbohydrate binding"/>
    <property type="evidence" value="ECO:0007669"/>
    <property type="project" value="InterPro"/>
</dbReference>
<name>A0AAU8PUL0_CORPS</name>
<accession>A0AAU8PUL0</accession>
<dbReference type="GO" id="GO:0047938">
    <property type="term" value="F:glucose-6-phosphate 1-epimerase activity"/>
    <property type="evidence" value="ECO:0007669"/>
    <property type="project" value="TreeGrafter"/>
</dbReference>
<dbReference type="InterPro" id="IPR011013">
    <property type="entry name" value="Gal_mutarotase_sf_dom"/>
</dbReference>
<dbReference type="Proteomes" id="UP000006465">
    <property type="component" value="Chromosome"/>
</dbReference>
<dbReference type="AlphaFoldDB" id="A0AAU8PUL0"/>
<dbReference type="PANTHER" id="PTHR11122">
    <property type="entry name" value="APOSPORY-ASSOCIATED PROTEIN C-RELATED"/>
    <property type="match status" value="1"/>
</dbReference>
<dbReference type="GO" id="GO:0005975">
    <property type="term" value="P:carbohydrate metabolic process"/>
    <property type="evidence" value="ECO:0007669"/>
    <property type="project" value="InterPro"/>
</dbReference>
<dbReference type="Gene3D" id="2.70.98.10">
    <property type="match status" value="1"/>
</dbReference>
<dbReference type="PANTHER" id="PTHR11122:SF13">
    <property type="entry name" value="GLUCOSE-6-PHOSPHATE 1-EPIMERASE"/>
    <property type="match status" value="1"/>
</dbReference>
<dbReference type="RefSeq" id="WP_014733131.1">
    <property type="nucleotide sequence ID" value="NC_017945.3"/>
</dbReference>
<evidence type="ECO:0000313" key="2">
    <source>
        <dbReference type="Proteomes" id="UP000006465"/>
    </source>
</evidence>
<reference evidence="1 2" key="1">
    <citation type="journal article" date="2013" name="J. Biotechnol.">
        <title>Genome sequence of Corynebacterium pseudotuberculosis biovar equi strain 258 and prediction of antigenic targets to improve biotechnological vaccine production.</title>
        <authorList>
            <person name="Soares S.C."/>
            <person name="Trost E."/>
            <person name="Ramos R.T."/>
            <person name="Carneiro A.R."/>
            <person name="Santos A.R."/>
            <person name="Pinto A.C."/>
            <person name="Barbosa E."/>
            <person name="Aburjaile F."/>
            <person name="Ali A."/>
            <person name="Diniz C.A."/>
            <person name="Hassan S.S."/>
            <person name="Fiaux K."/>
            <person name="Guimaraes L.C."/>
            <person name="Bakhtiar S.M."/>
            <person name="Pereira U."/>
            <person name="Almeida S.S."/>
            <person name="Abreu V.A."/>
            <person name="Rocha F.S."/>
            <person name="Dorella F.A."/>
            <person name="Miyoshi A."/>
            <person name="Silva A."/>
            <person name="Azevedo V."/>
            <person name="Tauch A."/>
        </authorList>
    </citation>
    <scope>NUCLEOTIDE SEQUENCE [LARGE SCALE GENOMIC DNA]</scope>
    <source>
        <strain evidence="1 2">258</strain>
    </source>
</reference>
<gene>
    <name evidence="1" type="ORF">CP258_10690</name>
</gene>
<dbReference type="GO" id="GO:0005737">
    <property type="term" value="C:cytoplasm"/>
    <property type="evidence" value="ECO:0007669"/>
    <property type="project" value="TreeGrafter"/>
</dbReference>
<dbReference type="KEGG" id="coe:CP258_10690"/>
<evidence type="ECO:0000313" key="1">
    <source>
        <dbReference type="EMBL" id="AFK17706.1"/>
    </source>
</evidence>
<protein>
    <submittedName>
        <fullName evidence="1">Aldose epimerase</fullName>
    </submittedName>
</protein>